<dbReference type="PANTHER" id="PTHR43433:SF5">
    <property type="entry name" value="AB HYDROLASE-1 DOMAIN-CONTAINING PROTEIN"/>
    <property type="match status" value="1"/>
</dbReference>
<dbReference type="Pfam" id="PF12697">
    <property type="entry name" value="Abhydrolase_6"/>
    <property type="match status" value="1"/>
</dbReference>
<dbReference type="RefSeq" id="WP_132148676.1">
    <property type="nucleotide sequence ID" value="NZ_SLWR01000004.1"/>
</dbReference>
<protein>
    <submittedName>
        <fullName evidence="2">Pimeloyl-ACP methyl ester carboxylesterase</fullName>
    </submittedName>
</protein>
<keyword evidence="3" id="KW-1185">Reference proteome</keyword>
<dbReference type="GO" id="GO:0004806">
    <property type="term" value="F:triacylglycerol lipase activity"/>
    <property type="evidence" value="ECO:0007669"/>
    <property type="project" value="TreeGrafter"/>
</dbReference>
<dbReference type="Gene3D" id="3.40.50.1820">
    <property type="entry name" value="alpha/beta hydrolase"/>
    <property type="match status" value="1"/>
</dbReference>
<dbReference type="SUPFAM" id="SSF53474">
    <property type="entry name" value="alpha/beta-Hydrolases"/>
    <property type="match status" value="1"/>
</dbReference>
<dbReference type="PANTHER" id="PTHR43433">
    <property type="entry name" value="HYDROLASE, ALPHA/BETA FOLD FAMILY PROTEIN"/>
    <property type="match status" value="1"/>
</dbReference>
<dbReference type="InterPro" id="IPR029058">
    <property type="entry name" value="AB_hydrolase_fold"/>
</dbReference>
<name>A0A4R2IWL9_9ACTN</name>
<dbReference type="InterPro" id="IPR000073">
    <property type="entry name" value="AB_hydrolase_1"/>
</dbReference>
<evidence type="ECO:0000313" key="2">
    <source>
        <dbReference type="EMBL" id="TCO48648.1"/>
    </source>
</evidence>
<dbReference type="AlphaFoldDB" id="A0A4R2IWL9"/>
<evidence type="ECO:0000313" key="3">
    <source>
        <dbReference type="Proteomes" id="UP000295573"/>
    </source>
</evidence>
<reference evidence="2 3" key="1">
    <citation type="journal article" date="2015" name="Stand. Genomic Sci.">
        <title>Genomic Encyclopedia of Bacterial and Archaeal Type Strains, Phase III: the genomes of soil and plant-associated and newly described type strains.</title>
        <authorList>
            <person name="Whitman W.B."/>
            <person name="Woyke T."/>
            <person name="Klenk H.P."/>
            <person name="Zhou Y."/>
            <person name="Lilburn T.G."/>
            <person name="Beck B.J."/>
            <person name="De Vos P."/>
            <person name="Vandamme P."/>
            <person name="Eisen J.A."/>
            <person name="Garrity G."/>
            <person name="Hugenholtz P."/>
            <person name="Kyrpides N.C."/>
        </authorList>
    </citation>
    <scope>NUCLEOTIDE SEQUENCE [LARGE SCALE GENOMIC DNA]</scope>
    <source>
        <strain evidence="2 3">VKM Ac-2541</strain>
    </source>
</reference>
<accession>A0A4R2IWL9</accession>
<dbReference type="EMBL" id="SLWR01000004">
    <property type="protein sequence ID" value="TCO48648.1"/>
    <property type="molecule type" value="Genomic_DNA"/>
</dbReference>
<dbReference type="Proteomes" id="UP000295573">
    <property type="component" value="Unassembled WGS sequence"/>
</dbReference>
<sequence>MQKVTSADGTTIAYERSGSGPRLILVPGALCDRSALRPLADELSDQFDVVTYDRRGRGDSGDSTTYSVQREVDDIGALLTALGGTAAVYGHSSGAALVVAAASAGLPFTKVVLHEPPYGPDDVDSEDDGAAVLQLIEQGRRRDAVELFLLMAGMPSQAAIQTASAPGIVELAHTLAYDFAVVGHGADGRVPVDLIGRIKQPALVVAGTASPPFMVDAAHRVAKHLLAAELVELADQDHVVPPEILAPVLSEFLSRR</sequence>
<feature type="domain" description="AB hydrolase-1" evidence="1">
    <location>
        <begin position="23"/>
        <end position="240"/>
    </location>
</feature>
<proteinExistence type="predicted"/>
<organism evidence="2 3">
    <name type="scientific">Kribbella antiqua</name>
    <dbReference type="NCBI Taxonomy" id="2512217"/>
    <lineage>
        <taxon>Bacteria</taxon>
        <taxon>Bacillati</taxon>
        <taxon>Actinomycetota</taxon>
        <taxon>Actinomycetes</taxon>
        <taxon>Propionibacteriales</taxon>
        <taxon>Kribbellaceae</taxon>
        <taxon>Kribbella</taxon>
    </lineage>
</organism>
<gene>
    <name evidence="2" type="ORF">EV646_104470</name>
</gene>
<comment type="caution">
    <text evidence="2">The sequence shown here is derived from an EMBL/GenBank/DDBJ whole genome shotgun (WGS) entry which is preliminary data.</text>
</comment>
<evidence type="ECO:0000259" key="1">
    <source>
        <dbReference type="Pfam" id="PF12697"/>
    </source>
</evidence>
<dbReference type="GO" id="GO:0046503">
    <property type="term" value="P:glycerolipid catabolic process"/>
    <property type="evidence" value="ECO:0007669"/>
    <property type="project" value="TreeGrafter"/>
</dbReference>
<dbReference type="InterPro" id="IPR050471">
    <property type="entry name" value="AB_hydrolase"/>
</dbReference>
<dbReference type="OrthoDB" id="63519at2"/>